<reference evidence="1" key="1">
    <citation type="journal article" date="2014" name="PLoS ONE">
        <title>Transcriptome-Based Identification of ABC Transporters in the Western Tarnished Plant Bug Lygus hesperus.</title>
        <authorList>
            <person name="Hull J.J."/>
            <person name="Chaney K."/>
            <person name="Geib S.M."/>
            <person name="Fabrick J.A."/>
            <person name="Brent C.S."/>
            <person name="Walsh D."/>
            <person name="Lavine L.C."/>
        </authorList>
    </citation>
    <scope>NUCLEOTIDE SEQUENCE</scope>
</reference>
<reference evidence="2" key="3">
    <citation type="journal article" date="2016" name="Gigascience">
        <title>De novo construction of an expanded transcriptome assembly for the western tarnished plant bug, Lygus hesperus.</title>
        <authorList>
            <person name="Tassone E.E."/>
            <person name="Geib S.M."/>
            <person name="Hall B."/>
            <person name="Fabrick J.A."/>
            <person name="Brent C.S."/>
            <person name="Hull J.J."/>
        </authorList>
    </citation>
    <scope>NUCLEOTIDE SEQUENCE</scope>
</reference>
<organism evidence="1">
    <name type="scientific">Lygus hesperus</name>
    <name type="common">Western plant bug</name>
    <dbReference type="NCBI Taxonomy" id="30085"/>
    <lineage>
        <taxon>Eukaryota</taxon>
        <taxon>Metazoa</taxon>
        <taxon>Ecdysozoa</taxon>
        <taxon>Arthropoda</taxon>
        <taxon>Hexapoda</taxon>
        <taxon>Insecta</taxon>
        <taxon>Pterygota</taxon>
        <taxon>Neoptera</taxon>
        <taxon>Paraneoptera</taxon>
        <taxon>Hemiptera</taxon>
        <taxon>Heteroptera</taxon>
        <taxon>Panheteroptera</taxon>
        <taxon>Cimicomorpha</taxon>
        <taxon>Miridae</taxon>
        <taxon>Mirini</taxon>
        <taxon>Lygus</taxon>
    </lineage>
</organism>
<evidence type="ECO:0000313" key="1">
    <source>
        <dbReference type="EMBL" id="JAG13236.1"/>
    </source>
</evidence>
<accession>A0A0A9X0N3</accession>
<dbReference type="AlphaFoldDB" id="A0A0A9X0N3"/>
<evidence type="ECO:0000313" key="2">
    <source>
        <dbReference type="EMBL" id="JAP99849.1"/>
    </source>
</evidence>
<sequence length="211" mass="23542">MLLHHGLQCPTNQYRTYIPRRSMVVSTVLCLISITSLCAYRTSFNNPTNTAVTTFTVNNTEVIEADSMSHITYNLETPSDRAFHDIDQKRIHEGTIAARIPAKDTETFYAGGGSHFILNFTVDGDTNTFQSILRFDPEHLPTYNANRVQSLQELVGILQTIASNHSRVRIYGITRLETLPAVDQDSTMQVPLHAGTDSPVGALLVHRLELL</sequence>
<gene>
    <name evidence="1" type="primary">HE_4</name>
    <name evidence="1" type="ORF">CM83_18711</name>
    <name evidence="2" type="ORF">g.13803</name>
</gene>
<name>A0A0A9X0N3_LYGHE</name>
<dbReference type="EMBL" id="GBHO01030368">
    <property type="protein sequence ID" value="JAG13236.1"/>
    <property type="molecule type" value="Transcribed_RNA"/>
</dbReference>
<reference evidence="1" key="2">
    <citation type="submission" date="2014-07" db="EMBL/GenBank/DDBJ databases">
        <authorList>
            <person name="Hull J."/>
        </authorList>
    </citation>
    <scope>NUCLEOTIDE SEQUENCE</scope>
</reference>
<proteinExistence type="predicted"/>
<protein>
    <submittedName>
        <fullName evidence="1">Hemagglutinin-esterase</fullName>
    </submittedName>
</protein>
<dbReference type="EMBL" id="GDHC01018779">
    <property type="protein sequence ID" value="JAP99849.1"/>
    <property type="molecule type" value="Transcribed_RNA"/>
</dbReference>